<keyword evidence="1" id="KW-1133">Transmembrane helix</keyword>
<dbReference type="EMBL" id="PZKC01000003">
    <property type="protein sequence ID" value="PTD97315.1"/>
    <property type="molecule type" value="Genomic_DNA"/>
</dbReference>
<evidence type="ECO:0008006" key="4">
    <source>
        <dbReference type="Google" id="ProtNLM"/>
    </source>
</evidence>
<keyword evidence="1" id="KW-0812">Transmembrane</keyword>
<feature type="transmembrane region" description="Helical" evidence="1">
    <location>
        <begin position="62"/>
        <end position="82"/>
    </location>
</feature>
<name>A0A2T4IHR0_9RHOO</name>
<dbReference type="PANTHER" id="PTHR34351:SF1">
    <property type="entry name" value="SLR1927 PROTEIN"/>
    <property type="match status" value="1"/>
</dbReference>
<keyword evidence="1" id="KW-0472">Membrane</keyword>
<dbReference type="OrthoDB" id="5298497at2"/>
<comment type="caution">
    <text evidence="2">The sequence shown here is derived from an EMBL/GenBank/DDBJ whole genome shotgun (WGS) entry which is preliminary data.</text>
</comment>
<feature type="transmembrane region" description="Helical" evidence="1">
    <location>
        <begin position="33"/>
        <end position="56"/>
    </location>
</feature>
<evidence type="ECO:0000256" key="1">
    <source>
        <dbReference type="SAM" id="Phobius"/>
    </source>
</evidence>
<dbReference type="RefSeq" id="WP_107492515.1">
    <property type="nucleotide sequence ID" value="NZ_PZKC01000003.1"/>
</dbReference>
<sequence length="323" mass="34465">MSTGATLRQRLGDRLWRTAQAEAGPIRLGQRRIYVLPSAAGWAYGGALLVMLVASINYGLSLGYALTFLLGSVALVSLIHAFRNLLHLEIRPGHAEAVFRGDSAQFAIHVHNPRPTPRWALSMKAGGGQPSVFDLAAGETATVLLDRPTTRRGWLALGRITLETRYPLGLVRAWTVLRPQLDCLVLPRPEASPPPLPPASAGDRGGMLRRSGDDDFAGLREHHYADSPRHVAWKVAARGGPLLTKQFAGIQGGELCLDWSGLGAMADDEARLARLAAWALAAHGEGRSYALQLPGSHIACGTGSAHLHAVLRALALHGGGDAR</sequence>
<reference evidence="2 3" key="2">
    <citation type="submission" date="2018-04" db="EMBL/GenBank/DDBJ databases">
        <title>Thauera lacus sp. nov., isolated from an saline lake in Inner Mongolia, China.</title>
        <authorList>
            <person name="Liang Q.-Y."/>
        </authorList>
    </citation>
    <scope>NUCLEOTIDE SEQUENCE [LARGE SCALE GENOMIC DNA]</scope>
    <source>
        <strain evidence="2 3">D20</strain>
    </source>
</reference>
<protein>
    <recommendedName>
        <fullName evidence="4">DUF58 domain-containing protein</fullName>
    </recommendedName>
</protein>
<dbReference type="AlphaFoldDB" id="A0A2T4IHR0"/>
<evidence type="ECO:0000313" key="3">
    <source>
        <dbReference type="Proteomes" id="UP000241193"/>
    </source>
</evidence>
<dbReference type="PANTHER" id="PTHR34351">
    <property type="entry name" value="SLR1927 PROTEIN-RELATED"/>
    <property type="match status" value="1"/>
</dbReference>
<dbReference type="Proteomes" id="UP000241193">
    <property type="component" value="Unassembled WGS sequence"/>
</dbReference>
<evidence type="ECO:0000313" key="2">
    <source>
        <dbReference type="EMBL" id="PTD97315.1"/>
    </source>
</evidence>
<gene>
    <name evidence="2" type="ORF">C8261_04720</name>
</gene>
<keyword evidence="3" id="KW-1185">Reference proteome</keyword>
<proteinExistence type="predicted"/>
<reference evidence="2 3" key="1">
    <citation type="submission" date="2018-03" db="EMBL/GenBank/DDBJ databases">
        <authorList>
            <person name="Keele B.F."/>
        </authorList>
    </citation>
    <scope>NUCLEOTIDE SEQUENCE [LARGE SCALE GENOMIC DNA]</scope>
    <source>
        <strain evidence="2 3">D20</strain>
    </source>
</reference>
<accession>A0A2T4IHR0</accession>
<organism evidence="2 3">
    <name type="scientific">Pseudothauera lacus</name>
    <dbReference type="NCBI Taxonomy" id="2136175"/>
    <lineage>
        <taxon>Bacteria</taxon>
        <taxon>Pseudomonadati</taxon>
        <taxon>Pseudomonadota</taxon>
        <taxon>Betaproteobacteria</taxon>
        <taxon>Rhodocyclales</taxon>
        <taxon>Zoogloeaceae</taxon>
        <taxon>Pseudothauera</taxon>
    </lineage>
</organism>